<dbReference type="PROSITE" id="PS00297">
    <property type="entry name" value="HSP70_1"/>
    <property type="match status" value="1"/>
</dbReference>
<name>A0A0C2CSG9_9BACT</name>
<keyword evidence="7" id="KW-0346">Stress response</keyword>
<dbReference type="Proteomes" id="UP000031599">
    <property type="component" value="Unassembled WGS sequence"/>
</dbReference>
<dbReference type="PROSITE" id="PS01036">
    <property type="entry name" value="HSP70_3"/>
    <property type="match status" value="1"/>
</dbReference>
<dbReference type="PROSITE" id="PS00329">
    <property type="entry name" value="HSP70_2"/>
    <property type="match status" value="1"/>
</dbReference>
<evidence type="ECO:0000256" key="9">
    <source>
        <dbReference type="ARBA" id="ARBA00030019"/>
    </source>
</evidence>
<dbReference type="Gene3D" id="2.60.34.10">
    <property type="entry name" value="Substrate Binding Domain Of DNAk, Chain A, domain 1"/>
    <property type="match status" value="1"/>
</dbReference>
<protein>
    <recommendedName>
        <fullName evidence="2">Chaperone protein DnaK</fullName>
    </recommendedName>
    <alternativeName>
        <fullName evidence="3">Chaperone protein dnaK</fullName>
    </alternativeName>
    <alternativeName>
        <fullName evidence="11">HSP70</fullName>
    </alternativeName>
    <alternativeName>
        <fullName evidence="10">Heat shock 70 kDa protein</fullName>
    </alternativeName>
    <alternativeName>
        <fullName evidence="9">Heat shock protein 70</fullName>
    </alternativeName>
</protein>
<dbReference type="Pfam" id="PF00012">
    <property type="entry name" value="HSP70"/>
    <property type="match status" value="1"/>
</dbReference>
<dbReference type="PRINTS" id="PR00301">
    <property type="entry name" value="HEATSHOCK70"/>
</dbReference>
<dbReference type="CDD" id="cd10234">
    <property type="entry name" value="ASKHA_NBD_HSP70_DnaK-like"/>
    <property type="match status" value="1"/>
</dbReference>
<evidence type="ECO:0000256" key="12">
    <source>
        <dbReference type="RuleBase" id="RU003322"/>
    </source>
</evidence>
<evidence type="ECO:0000256" key="11">
    <source>
        <dbReference type="ARBA" id="ARBA00033103"/>
    </source>
</evidence>
<dbReference type="Gene3D" id="3.90.640.10">
    <property type="entry name" value="Actin, Chain A, domain 4"/>
    <property type="match status" value="1"/>
</dbReference>
<dbReference type="InterPro" id="IPR043129">
    <property type="entry name" value="ATPase_NBD"/>
</dbReference>
<evidence type="ECO:0000256" key="7">
    <source>
        <dbReference type="ARBA" id="ARBA00023016"/>
    </source>
</evidence>
<dbReference type="EMBL" id="JMCC02000125">
    <property type="protein sequence ID" value="KIG12585.1"/>
    <property type="molecule type" value="Genomic_DNA"/>
</dbReference>
<comment type="caution">
    <text evidence="13">The sequence shown here is derived from an EMBL/GenBank/DDBJ whole genome shotgun (WGS) entry which is preliminary data.</text>
</comment>
<evidence type="ECO:0000256" key="4">
    <source>
        <dbReference type="ARBA" id="ARBA00022553"/>
    </source>
</evidence>
<evidence type="ECO:0000256" key="3">
    <source>
        <dbReference type="ARBA" id="ARBA00017249"/>
    </source>
</evidence>
<gene>
    <name evidence="13" type="ORF">DB30_01248</name>
</gene>
<evidence type="ECO:0000313" key="14">
    <source>
        <dbReference type="Proteomes" id="UP000031599"/>
    </source>
</evidence>
<keyword evidence="6 12" id="KW-0067">ATP-binding</keyword>
<sequence length="609" mass="66484">MENVVGIDLGTSNSVVAIVEDGVPTVIPNKGGYKTTPSMVAISESSKRLVGHIAKRQAVTNSVNTVYAAKRLIGRKWDSPAVRAVQQSCPYSIVEGPHGDVRIVLRDQVYSISEVSAFILQELKMVAEQYLGGQVEKAVITVPAYFNDNQRQATKDAGRIAGLDVIRIINEPTAAALAYGFGKDFERRVAVYDLGGGTFDVSILDIGNGVFEVVSTAGDTFLGGEDFDVRVMNWLIQVFQERSGVDIRDDRMSLQRLRDAAEKARCELSTVRETLIDLPFLYTTASGETHHLQENLSRDQLEDLTRDLVDRTIAICERTLSEASVDRSEIDDVILVGGMTRMPLVQRSVAEFFQLEPCKGVHPDEVVGLGAAIQAAALVDDQQDLLLLDVTPHSLGIMVHGGAFHRLITQNTTVPTSAAHIFTTVRNDQTSVKILVLQGESDDATQNELLGEFILSGLRQAPKGQVEVKVTFSISADGIVSVAAQDLDTGREQSITVTATSGLTEEELQRLVEQSQGYMVEVRASEEFERERQKVDGLMAEVRELFPQVEGIMSGTSFGRDAIAKAEAVLERAKTERAGNDLRSLGEVAESLERTLNMFRGVVTKTNLS</sequence>
<dbReference type="PANTHER" id="PTHR19375">
    <property type="entry name" value="HEAT SHOCK PROTEIN 70KDA"/>
    <property type="match status" value="1"/>
</dbReference>
<dbReference type="AlphaFoldDB" id="A0A0C2CSG9"/>
<dbReference type="Gene3D" id="3.30.420.40">
    <property type="match status" value="2"/>
</dbReference>
<dbReference type="GO" id="GO:0005524">
    <property type="term" value="F:ATP binding"/>
    <property type="evidence" value="ECO:0007669"/>
    <property type="project" value="UniProtKB-KW"/>
</dbReference>
<dbReference type="RefSeq" id="WP_052557472.1">
    <property type="nucleotide sequence ID" value="NZ_JMCC02000125.1"/>
</dbReference>
<evidence type="ECO:0000256" key="8">
    <source>
        <dbReference type="ARBA" id="ARBA00023186"/>
    </source>
</evidence>
<dbReference type="SUPFAM" id="SSF100920">
    <property type="entry name" value="Heat shock protein 70kD (HSP70), peptide-binding domain"/>
    <property type="match status" value="1"/>
</dbReference>
<dbReference type="InterPro" id="IPR013126">
    <property type="entry name" value="Hsp_70_fam"/>
</dbReference>
<dbReference type="InterPro" id="IPR029047">
    <property type="entry name" value="HSP70_peptide-bd_sf"/>
</dbReference>
<dbReference type="SUPFAM" id="SSF53067">
    <property type="entry name" value="Actin-like ATPase domain"/>
    <property type="match status" value="2"/>
</dbReference>
<evidence type="ECO:0000256" key="5">
    <source>
        <dbReference type="ARBA" id="ARBA00022741"/>
    </source>
</evidence>
<dbReference type="NCBIfam" id="NF001413">
    <property type="entry name" value="PRK00290.1"/>
    <property type="match status" value="1"/>
</dbReference>
<dbReference type="GO" id="GO:0140662">
    <property type="term" value="F:ATP-dependent protein folding chaperone"/>
    <property type="evidence" value="ECO:0007669"/>
    <property type="project" value="InterPro"/>
</dbReference>
<dbReference type="FunFam" id="3.90.640.10:FF:000003">
    <property type="entry name" value="Molecular chaperone DnaK"/>
    <property type="match status" value="1"/>
</dbReference>
<keyword evidence="4" id="KW-0597">Phosphoprotein</keyword>
<proteinExistence type="inferred from homology"/>
<dbReference type="FunFam" id="3.30.420.40:FF:000004">
    <property type="entry name" value="Molecular chaperone DnaK"/>
    <property type="match status" value="1"/>
</dbReference>
<evidence type="ECO:0000256" key="2">
    <source>
        <dbReference type="ARBA" id="ARBA00014415"/>
    </source>
</evidence>
<keyword evidence="8" id="KW-0143">Chaperone</keyword>
<organism evidence="13 14">
    <name type="scientific">Enhygromyxa salina</name>
    <dbReference type="NCBI Taxonomy" id="215803"/>
    <lineage>
        <taxon>Bacteria</taxon>
        <taxon>Pseudomonadati</taxon>
        <taxon>Myxococcota</taxon>
        <taxon>Polyangia</taxon>
        <taxon>Nannocystales</taxon>
        <taxon>Nannocystaceae</taxon>
        <taxon>Enhygromyxa</taxon>
    </lineage>
</organism>
<evidence type="ECO:0000256" key="10">
    <source>
        <dbReference type="ARBA" id="ARBA00030945"/>
    </source>
</evidence>
<evidence type="ECO:0000313" key="13">
    <source>
        <dbReference type="EMBL" id="KIG12585.1"/>
    </source>
</evidence>
<accession>A0A0C2CSG9</accession>
<dbReference type="InterPro" id="IPR018181">
    <property type="entry name" value="Heat_shock_70_CS"/>
</dbReference>
<keyword evidence="5 12" id="KW-0547">Nucleotide-binding</keyword>
<comment type="similarity">
    <text evidence="1 12">Belongs to the heat shock protein 70 family.</text>
</comment>
<evidence type="ECO:0000256" key="6">
    <source>
        <dbReference type="ARBA" id="ARBA00022840"/>
    </source>
</evidence>
<evidence type="ECO:0000256" key="1">
    <source>
        <dbReference type="ARBA" id="ARBA00007381"/>
    </source>
</evidence>
<reference evidence="13 14" key="1">
    <citation type="submission" date="2014-12" db="EMBL/GenBank/DDBJ databases">
        <title>Genome assembly of Enhygromyxa salina DSM 15201.</title>
        <authorList>
            <person name="Sharma G."/>
            <person name="Subramanian S."/>
        </authorList>
    </citation>
    <scope>NUCLEOTIDE SEQUENCE [LARGE SCALE GENOMIC DNA]</scope>
    <source>
        <strain evidence="13 14">DSM 15201</strain>
    </source>
</reference>